<proteinExistence type="predicted"/>
<dbReference type="EMBL" id="VSRR010000125">
    <property type="protein sequence ID" value="MPC10631.1"/>
    <property type="molecule type" value="Genomic_DNA"/>
</dbReference>
<keyword evidence="2" id="KW-1185">Reference proteome</keyword>
<dbReference type="Proteomes" id="UP000324222">
    <property type="component" value="Unassembled WGS sequence"/>
</dbReference>
<dbReference type="AlphaFoldDB" id="A0A5B7CPC5"/>
<protein>
    <submittedName>
        <fullName evidence="1">Uncharacterized protein</fullName>
    </submittedName>
</protein>
<reference evidence="1 2" key="1">
    <citation type="submission" date="2019-05" db="EMBL/GenBank/DDBJ databases">
        <title>Another draft genome of Portunus trituberculatus and its Hox gene families provides insights of decapod evolution.</title>
        <authorList>
            <person name="Jeong J.-H."/>
            <person name="Song I."/>
            <person name="Kim S."/>
            <person name="Choi T."/>
            <person name="Kim D."/>
            <person name="Ryu S."/>
            <person name="Kim W."/>
        </authorList>
    </citation>
    <scope>NUCLEOTIDE SEQUENCE [LARGE SCALE GENOMIC DNA]</scope>
    <source>
        <tissue evidence="1">Muscle</tissue>
    </source>
</reference>
<accession>A0A5B7CPC5</accession>
<evidence type="ECO:0000313" key="1">
    <source>
        <dbReference type="EMBL" id="MPC10631.1"/>
    </source>
</evidence>
<sequence length="78" mass="8484">MELEQCHNTRSISGICDDILKVPKGTIGDLERSGRPKVGFIGPCDPCLGGVGCGLLQQRHSPHQTFAEEGKVRCRRHG</sequence>
<organism evidence="1 2">
    <name type="scientific">Portunus trituberculatus</name>
    <name type="common">Swimming crab</name>
    <name type="synonym">Neptunus trituberculatus</name>
    <dbReference type="NCBI Taxonomy" id="210409"/>
    <lineage>
        <taxon>Eukaryota</taxon>
        <taxon>Metazoa</taxon>
        <taxon>Ecdysozoa</taxon>
        <taxon>Arthropoda</taxon>
        <taxon>Crustacea</taxon>
        <taxon>Multicrustacea</taxon>
        <taxon>Malacostraca</taxon>
        <taxon>Eumalacostraca</taxon>
        <taxon>Eucarida</taxon>
        <taxon>Decapoda</taxon>
        <taxon>Pleocyemata</taxon>
        <taxon>Brachyura</taxon>
        <taxon>Eubrachyura</taxon>
        <taxon>Portunoidea</taxon>
        <taxon>Portunidae</taxon>
        <taxon>Portuninae</taxon>
        <taxon>Portunus</taxon>
    </lineage>
</organism>
<name>A0A5B7CPC5_PORTR</name>
<comment type="caution">
    <text evidence="1">The sequence shown here is derived from an EMBL/GenBank/DDBJ whole genome shotgun (WGS) entry which is preliminary data.</text>
</comment>
<evidence type="ECO:0000313" key="2">
    <source>
        <dbReference type="Proteomes" id="UP000324222"/>
    </source>
</evidence>
<gene>
    <name evidence="1" type="ORF">E2C01_003268</name>
</gene>